<protein>
    <recommendedName>
        <fullName evidence="8">Peptidase S1 domain-containing protein</fullName>
    </recommendedName>
</protein>
<proteinExistence type="inferred from homology"/>
<evidence type="ECO:0000256" key="5">
    <source>
        <dbReference type="ARBA" id="ARBA00023157"/>
    </source>
</evidence>
<dbReference type="InterPro" id="IPR009003">
    <property type="entry name" value="Peptidase_S1_PA"/>
</dbReference>
<dbReference type="PANTHER" id="PTHR24276:SF98">
    <property type="entry name" value="FI18310P1-RELATED"/>
    <property type="match status" value="1"/>
</dbReference>
<evidence type="ECO:0000313" key="10">
    <source>
        <dbReference type="Proteomes" id="UP001153636"/>
    </source>
</evidence>
<dbReference type="InterPro" id="IPR043504">
    <property type="entry name" value="Peptidase_S1_PA_chymotrypsin"/>
</dbReference>
<feature type="transmembrane region" description="Helical" evidence="7">
    <location>
        <begin position="6"/>
        <end position="23"/>
    </location>
</feature>
<dbReference type="FunFam" id="2.40.10.10:FF:000068">
    <property type="entry name" value="transmembrane protease serine 2"/>
    <property type="match status" value="1"/>
</dbReference>
<dbReference type="PRINTS" id="PR00722">
    <property type="entry name" value="CHYMOTRYPSIN"/>
</dbReference>
<name>A0A9P0GGI4_9CUCU</name>
<evidence type="ECO:0000259" key="8">
    <source>
        <dbReference type="PROSITE" id="PS50240"/>
    </source>
</evidence>
<keyword evidence="7" id="KW-0812">Transmembrane</keyword>
<evidence type="ECO:0000256" key="3">
    <source>
        <dbReference type="ARBA" id="ARBA00022801"/>
    </source>
</evidence>
<dbReference type="PROSITE" id="PS50240">
    <property type="entry name" value="TRYPSIN_DOM"/>
    <property type="match status" value="1"/>
</dbReference>
<evidence type="ECO:0000256" key="1">
    <source>
        <dbReference type="ARBA" id="ARBA00007664"/>
    </source>
</evidence>
<dbReference type="OrthoDB" id="6755574at2759"/>
<keyword evidence="10" id="KW-1185">Reference proteome</keyword>
<reference evidence="9" key="1">
    <citation type="submission" date="2022-01" db="EMBL/GenBank/DDBJ databases">
        <authorList>
            <person name="King R."/>
        </authorList>
    </citation>
    <scope>NUCLEOTIDE SEQUENCE</scope>
</reference>
<evidence type="ECO:0000313" key="9">
    <source>
        <dbReference type="EMBL" id="CAH1112789.1"/>
    </source>
</evidence>
<dbReference type="InterPro" id="IPR033116">
    <property type="entry name" value="TRYPSIN_SER"/>
</dbReference>
<feature type="domain" description="Peptidase S1" evidence="8">
    <location>
        <begin position="37"/>
        <end position="276"/>
    </location>
</feature>
<dbReference type="PROSITE" id="PS00135">
    <property type="entry name" value="TRYPSIN_SER"/>
    <property type="match status" value="1"/>
</dbReference>
<evidence type="ECO:0000256" key="6">
    <source>
        <dbReference type="RuleBase" id="RU363034"/>
    </source>
</evidence>
<dbReference type="SMART" id="SM00020">
    <property type="entry name" value="Tryp_SPc"/>
    <property type="match status" value="1"/>
</dbReference>
<keyword evidence="4 6" id="KW-0720">Serine protease</keyword>
<dbReference type="Gene3D" id="2.40.10.10">
    <property type="entry name" value="Trypsin-like serine proteases"/>
    <property type="match status" value="1"/>
</dbReference>
<dbReference type="Proteomes" id="UP001153636">
    <property type="component" value="Chromosome 6"/>
</dbReference>
<dbReference type="EMBL" id="OV651818">
    <property type="protein sequence ID" value="CAH1112789.1"/>
    <property type="molecule type" value="Genomic_DNA"/>
</dbReference>
<evidence type="ECO:0000256" key="7">
    <source>
        <dbReference type="SAM" id="Phobius"/>
    </source>
</evidence>
<gene>
    <name evidence="9" type="ORF">PSYICH_LOCUS12604</name>
</gene>
<keyword evidence="2 6" id="KW-0645">Protease</keyword>
<dbReference type="InterPro" id="IPR018114">
    <property type="entry name" value="TRYPSIN_HIS"/>
</dbReference>
<dbReference type="GO" id="GO:0006508">
    <property type="term" value="P:proteolysis"/>
    <property type="evidence" value="ECO:0007669"/>
    <property type="project" value="UniProtKB-KW"/>
</dbReference>
<keyword evidence="5" id="KW-1015">Disulfide bond</keyword>
<comment type="similarity">
    <text evidence="1">Belongs to the peptidase S1 family.</text>
</comment>
<dbReference type="AlphaFoldDB" id="A0A9P0GGI4"/>
<keyword evidence="7" id="KW-0472">Membrane</keyword>
<dbReference type="Pfam" id="PF00089">
    <property type="entry name" value="Trypsin"/>
    <property type="match status" value="1"/>
</dbReference>
<evidence type="ECO:0000256" key="4">
    <source>
        <dbReference type="ARBA" id="ARBA00022825"/>
    </source>
</evidence>
<dbReference type="InterPro" id="IPR050430">
    <property type="entry name" value="Peptidase_S1"/>
</dbReference>
<feature type="transmembrane region" description="Helical" evidence="7">
    <location>
        <begin position="279"/>
        <end position="296"/>
    </location>
</feature>
<dbReference type="PROSITE" id="PS00134">
    <property type="entry name" value="TRYPSIN_HIS"/>
    <property type="match status" value="1"/>
</dbReference>
<organism evidence="9 10">
    <name type="scientific">Psylliodes chrysocephalus</name>
    <dbReference type="NCBI Taxonomy" id="3402493"/>
    <lineage>
        <taxon>Eukaryota</taxon>
        <taxon>Metazoa</taxon>
        <taxon>Ecdysozoa</taxon>
        <taxon>Arthropoda</taxon>
        <taxon>Hexapoda</taxon>
        <taxon>Insecta</taxon>
        <taxon>Pterygota</taxon>
        <taxon>Neoptera</taxon>
        <taxon>Endopterygota</taxon>
        <taxon>Coleoptera</taxon>
        <taxon>Polyphaga</taxon>
        <taxon>Cucujiformia</taxon>
        <taxon>Chrysomeloidea</taxon>
        <taxon>Chrysomelidae</taxon>
        <taxon>Galerucinae</taxon>
        <taxon>Alticini</taxon>
        <taxon>Psylliodes</taxon>
    </lineage>
</organism>
<dbReference type="CDD" id="cd00190">
    <property type="entry name" value="Tryp_SPc"/>
    <property type="match status" value="1"/>
</dbReference>
<dbReference type="SUPFAM" id="SSF50494">
    <property type="entry name" value="Trypsin-like serine proteases"/>
    <property type="match status" value="1"/>
</dbReference>
<dbReference type="PANTHER" id="PTHR24276">
    <property type="entry name" value="POLYSERASE-RELATED"/>
    <property type="match status" value="1"/>
</dbReference>
<dbReference type="InterPro" id="IPR001254">
    <property type="entry name" value="Trypsin_dom"/>
</dbReference>
<sequence length="297" mass="34422">MYNDYVHIFCIKTLILYIIYYNLDISQAANELLEPRIIGGYECRKYPKINTKFMVVIVYIRQHNCGGSLLNQNWVLTAAHCLDKWPLYVTDAVTRDKHYNDYSKYDLDESCPLHRIRKFYIHSEYEYDKYDVYNDIALARLDSPMPKTKTIQYVKLPSVIKGDVSDICNIGLLMGWGLTNQTKYTIAEKLMCVDLRILPHSDCIKPFDIPKTQICTETSYVKGMCMGDSGGPLMCGDFQCGIASYGNPNCTSGRPAFYTRVDKFLDFIKWTMENNASQIIFLNFLIYLFVIIIYNIE</sequence>
<evidence type="ECO:0000256" key="2">
    <source>
        <dbReference type="ARBA" id="ARBA00022670"/>
    </source>
</evidence>
<dbReference type="GO" id="GO:0004252">
    <property type="term" value="F:serine-type endopeptidase activity"/>
    <property type="evidence" value="ECO:0007669"/>
    <property type="project" value="InterPro"/>
</dbReference>
<accession>A0A9P0GGI4</accession>
<dbReference type="InterPro" id="IPR001314">
    <property type="entry name" value="Peptidase_S1A"/>
</dbReference>
<keyword evidence="3 6" id="KW-0378">Hydrolase</keyword>
<keyword evidence="7" id="KW-1133">Transmembrane helix</keyword>